<dbReference type="InterPro" id="IPR031483">
    <property type="entry name" value="AP1AR"/>
</dbReference>
<evidence type="ECO:0000313" key="3">
    <source>
        <dbReference type="Proteomes" id="UP001217089"/>
    </source>
</evidence>
<proteinExistence type="predicted"/>
<feature type="region of interest" description="Disordered" evidence="1">
    <location>
        <begin position="115"/>
        <end position="160"/>
    </location>
</feature>
<feature type="region of interest" description="Disordered" evidence="1">
    <location>
        <begin position="66"/>
        <end position="90"/>
    </location>
</feature>
<organism evidence="2 3">
    <name type="scientific">Tegillarca granosa</name>
    <name type="common">Malaysian cockle</name>
    <name type="synonym">Anadara granosa</name>
    <dbReference type="NCBI Taxonomy" id="220873"/>
    <lineage>
        <taxon>Eukaryota</taxon>
        <taxon>Metazoa</taxon>
        <taxon>Spiralia</taxon>
        <taxon>Lophotrochozoa</taxon>
        <taxon>Mollusca</taxon>
        <taxon>Bivalvia</taxon>
        <taxon>Autobranchia</taxon>
        <taxon>Pteriomorphia</taxon>
        <taxon>Arcoida</taxon>
        <taxon>Arcoidea</taxon>
        <taxon>Arcidae</taxon>
        <taxon>Tegillarca</taxon>
    </lineage>
</organism>
<feature type="compositionally biased region" description="Acidic residues" evidence="1">
    <location>
        <begin position="151"/>
        <end position="160"/>
    </location>
</feature>
<accession>A0ABQ9FSE8</accession>
<dbReference type="PANTHER" id="PTHR34529:SF1">
    <property type="entry name" value="AP-1 COMPLEX-ASSOCIATED REGULATORY PROTEIN"/>
    <property type="match status" value="1"/>
</dbReference>
<reference evidence="2 3" key="1">
    <citation type="submission" date="2022-12" db="EMBL/GenBank/DDBJ databases">
        <title>Chromosome-level genome of Tegillarca granosa.</title>
        <authorList>
            <person name="Kim J."/>
        </authorList>
    </citation>
    <scope>NUCLEOTIDE SEQUENCE [LARGE SCALE GENOMIC DNA]</scope>
    <source>
        <strain evidence="2">Teg-2019</strain>
        <tissue evidence="2">Adductor muscle</tissue>
    </source>
</reference>
<name>A0ABQ9FSE8_TEGGR</name>
<protein>
    <submittedName>
        <fullName evidence="2">Uncharacterized protein</fullName>
    </submittedName>
</protein>
<dbReference type="Proteomes" id="UP001217089">
    <property type="component" value="Unassembled WGS sequence"/>
</dbReference>
<sequence>MILVTDRERQLLSSKQYTELINEQKKLDNELDKKLAEQEEEIRKEEEAYYEARREAARIAKLQKAKEEAAKAKNSTKGTKSWLGDDENEWDVAGGEDDFEMFLASVKARSIKATAHLRKSSGDGQNSSNSSQSGTNQTRDRSQTEGSSMELEWDHEEGLV</sequence>
<keyword evidence="3" id="KW-1185">Reference proteome</keyword>
<evidence type="ECO:0000313" key="2">
    <source>
        <dbReference type="EMBL" id="KAJ8318882.1"/>
    </source>
</evidence>
<gene>
    <name evidence="2" type="ORF">KUTeg_003973</name>
</gene>
<dbReference type="Pfam" id="PF15745">
    <property type="entry name" value="AP1AR"/>
    <property type="match status" value="1"/>
</dbReference>
<dbReference type="EMBL" id="JARBDR010000214">
    <property type="protein sequence ID" value="KAJ8318882.1"/>
    <property type="molecule type" value="Genomic_DNA"/>
</dbReference>
<feature type="compositionally biased region" description="Low complexity" evidence="1">
    <location>
        <begin position="122"/>
        <end position="137"/>
    </location>
</feature>
<dbReference type="PANTHER" id="PTHR34529">
    <property type="entry name" value="AP-1 COMPLEX-ASSOCIATED REGULATORY PROTEIN"/>
    <property type="match status" value="1"/>
</dbReference>
<evidence type="ECO:0000256" key="1">
    <source>
        <dbReference type="SAM" id="MobiDB-lite"/>
    </source>
</evidence>
<comment type="caution">
    <text evidence="2">The sequence shown here is derived from an EMBL/GenBank/DDBJ whole genome shotgun (WGS) entry which is preliminary data.</text>
</comment>